<dbReference type="AlphaFoldDB" id="A0A485L9K2"/>
<evidence type="ECO:0000313" key="2">
    <source>
        <dbReference type="EMBL" id="VFT94879.1"/>
    </source>
</evidence>
<protein>
    <submittedName>
        <fullName evidence="2">Aste57867_18141 protein</fullName>
    </submittedName>
</protein>
<gene>
    <name evidence="2" type="primary">Aste57867_18141</name>
    <name evidence="1" type="ORF">As57867_018079</name>
    <name evidence="2" type="ORF">ASTE57867_18141</name>
</gene>
<reference evidence="2 3" key="1">
    <citation type="submission" date="2019-03" db="EMBL/GenBank/DDBJ databases">
        <authorList>
            <person name="Gaulin E."/>
            <person name="Dumas B."/>
        </authorList>
    </citation>
    <scope>NUCLEOTIDE SEQUENCE [LARGE SCALE GENOMIC DNA]</scope>
    <source>
        <strain evidence="2">CBS 568.67</strain>
    </source>
</reference>
<dbReference type="OrthoDB" id="10263155at2759"/>
<sequence>MVNTELLNHTHMPLVRAMAKSLPPHLAHKSALALVLAPVDTSYAAVQAIRQVHDKAYDRWPPHINLLYPFLAQPSRDLDVILARVQGAVDELPPIAPSRFDTLGHFVHSKKSSTVFLAPRGDVGQAIERLQAALQAAFPECNHDTRPFVPHLTLGQAAGGKQAAEALVARMDNVLREHMPSKTTKDEGDDVDEALFNAMANAAITTTTQEDPFRKATADPTTPWSYEWTVARVVVLERQGFADPFHIVGEVPLSTVPNPKSS</sequence>
<dbReference type="PANTHER" id="PTHR37474:SF1">
    <property type="entry name" value="2'-5' RNA LIGASE FAMILY PROTEIN"/>
    <property type="match status" value="1"/>
</dbReference>
<organism evidence="2 3">
    <name type="scientific">Aphanomyces stellatus</name>
    <dbReference type="NCBI Taxonomy" id="120398"/>
    <lineage>
        <taxon>Eukaryota</taxon>
        <taxon>Sar</taxon>
        <taxon>Stramenopiles</taxon>
        <taxon>Oomycota</taxon>
        <taxon>Saprolegniomycetes</taxon>
        <taxon>Saprolegniales</taxon>
        <taxon>Verrucalvaceae</taxon>
        <taxon>Aphanomyces</taxon>
    </lineage>
</organism>
<evidence type="ECO:0000313" key="3">
    <source>
        <dbReference type="Proteomes" id="UP000332933"/>
    </source>
</evidence>
<evidence type="ECO:0000313" key="1">
    <source>
        <dbReference type="EMBL" id="KAF0690409.1"/>
    </source>
</evidence>
<proteinExistence type="predicted"/>
<dbReference type="Proteomes" id="UP000332933">
    <property type="component" value="Unassembled WGS sequence"/>
</dbReference>
<dbReference type="SUPFAM" id="SSF55144">
    <property type="entry name" value="LigT-like"/>
    <property type="match status" value="1"/>
</dbReference>
<dbReference type="EMBL" id="VJMH01006378">
    <property type="protein sequence ID" value="KAF0690409.1"/>
    <property type="molecule type" value="Genomic_DNA"/>
</dbReference>
<dbReference type="Gene3D" id="3.90.1140.10">
    <property type="entry name" value="Cyclic phosphodiesterase"/>
    <property type="match status" value="1"/>
</dbReference>
<reference evidence="1" key="2">
    <citation type="submission" date="2019-06" db="EMBL/GenBank/DDBJ databases">
        <title>Genomics analysis of Aphanomyces spp. identifies a new class of oomycete effector associated with host adaptation.</title>
        <authorList>
            <person name="Gaulin E."/>
        </authorList>
    </citation>
    <scope>NUCLEOTIDE SEQUENCE</scope>
    <source>
        <strain evidence="1">CBS 578.67</strain>
    </source>
</reference>
<dbReference type="Pfam" id="PF13563">
    <property type="entry name" value="2_5_RNA_ligase2"/>
    <property type="match status" value="1"/>
</dbReference>
<keyword evidence="3" id="KW-1185">Reference proteome</keyword>
<dbReference type="InterPro" id="IPR009097">
    <property type="entry name" value="Cyclic_Pdiesterase"/>
</dbReference>
<name>A0A485L9K2_9STRA</name>
<accession>A0A485L9K2</accession>
<dbReference type="EMBL" id="CAADRA010006399">
    <property type="protein sequence ID" value="VFT94879.1"/>
    <property type="molecule type" value="Genomic_DNA"/>
</dbReference>
<dbReference type="PANTHER" id="PTHR37474">
    <property type="entry name" value="RNA LIGASE/CYCLIC NUCLEOTIDE PHOSPHODIESTERASE"/>
    <property type="match status" value="1"/>
</dbReference>